<dbReference type="OrthoDB" id="5337308at2759"/>
<keyword evidence="2" id="KW-0732">Signal</keyword>
<gene>
    <name evidence="3" type="ORF">GMOD_00004238</name>
</gene>
<evidence type="ECO:0000256" key="1">
    <source>
        <dbReference type="SAM" id="MobiDB-lite"/>
    </source>
</evidence>
<keyword evidence="4" id="KW-1185">Reference proteome</keyword>
<feature type="region of interest" description="Disordered" evidence="1">
    <location>
        <begin position="377"/>
        <end position="408"/>
    </location>
</feature>
<dbReference type="AlphaFoldDB" id="A0A3M7M101"/>
<name>A0A3M7M101_9PLEO</name>
<proteinExistence type="predicted"/>
<accession>A0A3M7M101</accession>
<protein>
    <submittedName>
        <fullName evidence="3">WD domain-containing</fullName>
    </submittedName>
</protein>
<reference evidence="3 4" key="1">
    <citation type="journal article" date="2014" name="PLoS ONE">
        <title>De novo Genome Assembly of the Fungal Plant Pathogen Pyrenophora semeniperda.</title>
        <authorList>
            <person name="Soliai M.M."/>
            <person name="Meyer S.E."/>
            <person name="Udall J.A."/>
            <person name="Elzinga D.E."/>
            <person name="Hermansen R.A."/>
            <person name="Bodily P.M."/>
            <person name="Hart A.A."/>
            <person name="Coleman C.E."/>
        </authorList>
    </citation>
    <scope>NUCLEOTIDE SEQUENCE [LARGE SCALE GENOMIC DNA]</scope>
    <source>
        <strain evidence="3 4">CCB06</strain>
        <tissue evidence="3">Mycelium</tissue>
    </source>
</reference>
<organism evidence="3 4">
    <name type="scientific">Pyrenophora seminiperda CCB06</name>
    <dbReference type="NCBI Taxonomy" id="1302712"/>
    <lineage>
        <taxon>Eukaryota</taxon>
        <taxon>Fungi</taxon>
        <taxon>Dikarya</taxon>
        <taxon>Ascomycota</taxon>
        <taxon>Pezizomycotina</taxon>
        <taxon>Dothideomycetes</taxon>
        <taxon>Pleosporomycetidae</taxon>
        <taxon>Pleosporales</taxon>
        <taxon>Pleosporineae</taxon>
        <taxon>Pleosporaceae</taxon>
        <taxon>Pyrenophora</taxon>
    </lineage>
</organism>
<feature type="signal peptide" evidence="2">
    <location>
        <begin position="1"/>
        <end position="28"/>
    </location>
</feature>
<feature type="chain" id="PRO_5018015390" evidence="2">
    <location>
        <begin position="29"/>
        <end position="424"/>
    </location>
</feature>
<evidence type="ECO:0000256" key="2">
    <source>
        <dbReference type="SAM" id="SignalP"/>
    </source>
</evidence>
<evidence type="ECO:0000313" key="4">
    <source>
        <dbReference type="Proteomes" id="UP000265663"/>
    </source>
</evidence>
<dbReference type="EMBL" id="KE747814">
    <property type="protein sequence ID" value="RMZ68070.1"/>
    <property type="molecule type" value="Genomic_DNA"/>
</dbReference>
<feature type="compositionally biased region" description="Low complexity" evidence="1">
    <location>
        <begin position="382"/>
        <end position="391"/>
    </location>
</feature>
<dbReference type="Proteomes" id="UP000265663">
    <property type="component" value="Unassembled WGS sequence"/>
</dbReference>
<sequence length="424" mass="47237">MSPFLCPTSTMMLKLLAIVAFVLGFVASEVLDATRYNVPSFAIGNDTVKARGADFISHNTNEAELKRSPAVGDWNADPADDQLWNQAVCRGCRFFLAMTCDAAEAATYCPRITTPFDANFEQDWKTWGYADISEDLSEEDGDMTKNGIGPALAAINADPRDFLIGGDNRCYYLMHAEGPNVERDNDGDIPLFGEQRYAVNGRWYRVTGALFKISVNHNSGIIYFMERNSPAAAAVEAWEVPVPNPADLPLLRSSSDIAWGFWRRESLDRLWNINFFFAMQVVNEDSKEIIARALAQRGGLRSRDLLWPGISFTPLDEEYFAILGSPNCLGAAWFLIQHKGQMGQNRYIYRITVFFSPGFQDLVPNLMMWVGEAPPTRPPSGPACAAPAPSRSKPRSPENMPFPPPVAPLTEHELNMARKHIIWG</sequence>
<evidence type="ECO:0000313" key="3">
    <source>
        <dbReference type="EMBL" id="RMZ68070.1"/>
    </source>
</evidence>